<dbReference type="SUPFAM" id="SSF51735">
    <property type="entry name" value="NAD(P)-binding Rossmann-fold domains"/>
    <property type="match status" value="1"/>
</dbReference>
<keyword evidence="6 15" id="KW-1133">Transmembrane helix</keyword>
<dbReference type="STRING" id="3885.V7AU98"/>
<evidence type="ECO:0000256" key="12">
    <source>
        <dbReference type="ARBA" id="ARBA00023166"/>
    </source>
</evidence>
<evidence type="ECO:0000256" key="8">
    <source>
        <dbReference type="ARBA" id="ARBA00023011"/>
    </source>
</evidence>
<keyword evidence="3 15" id="KW-0812">Transmembrane</keyword>
<dbReference type="OrthoDB" id="10058185at2759"/>
<keyword evidence="10" id="KW-0443">Lipid metabolism</keyword>
<dbReference type="GO" id="GO:0005789">
    <property type="term" value="C:endoplasmic reticulum membrane"/>
    <property type="evidence" value="ECO:0007669"/>
    <property type="project" value="UniProtKB-SubCell"/>
</dbReference>
<keyword evidence="5" id="KW-0752">Steroid biosynthesis</keyword>
<proteinExistence type="inferred from homology"/>
<sequence>MAAQDKWCVVTGGRGFAARHLVEMLIRHNQYCVRIADLEDNISLEPAEQLGLLGQALHSGRAQYVSLDLRNKAQVLKALEGVEVVFHMAAPNSSINNYKLHYSVNVQGTKNVIDACVEQKVKRLVYTSSPSVVFDGVHGIHNGDETMPYTPSHNDHYSATKAEGETLVMKANGTNGLLTCCIRPSSIFGPGDRLLVPTLVDTARKGKSKFLIGDGNNVYDFTYVENVAHAHICAERALDSEGPVSEKAAGEAYFITNMEPMKFWEFVSVVLDGLGYERPRIKIPAAVILPIAHLVEWIYRLLGPYGMKVPQLTPSRIRLTTCSRTFDCSKAKDRLGYAPIVTMQEGLQRTIESYAHLKAENLPKTKREGPSKASKYLGSGRVADTLLWKDKKQTLITLLVLIAIYFNFIASENTIISALTKLLLFASIFLFIHGILPAKMLGYTVEKMPKSWFHLSEDMSRKFALSVASLWNIAVNVLKSLAEGNDWVLLLKVVVSLFVLSFLGAFSLQNLYTIGVTFAFIAFYVYELKEEDIDGIFIKTHSFSSKLKSDLTKKFLSSKKID</sequence>
<keyword evidence="9" id="KW-0520">NAD</keyword>
<keyword evidence="8" id="KW-0756">Sterol biosynthesis</keyword>
<feature type="transmembrane region" description="Helical" evidence="15">
    <location>
        <begin position="489"/>
        <end position="506"/>
    </location>
</feature>
<keyword evidence="18" id="KW-1185">Reference proteome</keyword>
<evidence type="ECO:0000313" key="17">
    <source>
        <dbReference type="EMBL" id="ESW08905.1"/>
    </source>
</evidence>
<evidence type="ECO:0000256" key="4">
    <source>
        <dbReference type="ARBA" id="ARBA00022824"/>
    </source>
</evidence>
<accession>V7AU98</accession>
<dbReference type="Gramene" id="ESW08905">
    <property type="protein sequence ID" value="ESW08905"/>
    <property type="gene ID" value="PHAVU_009G084200g"/>
</dbReference>
<dbReference type="FunFam" id="3.40.50.720:FF:000273">
    <property type="entry name" value="Reticulon-like protein"/>
    <property type="match status" value="1"/>
</dbReference>
<dbReference type="InterPro" id="IPR002225">
    <property type="entry name" value="3Beta_OHSteriod_DH/Estase"/>
</dbReference>
<dbReference type="Gene3D" id="3.40.50.720">
    <property type="entry name" value="NAD(P)-binding Rossmann-like Domain"/>
    <property type="match status" value="1"/>
</dbReference>
<dbReference type="eggNOG" id="KOG1430">
    <property type="taxonomic scope" value="Eukaryota"/>
</dbReference>
<dbReference type="AlphaFoldDB" id="V7AU98"/>
<evidence type="ECO:0000256" key="1">
    <source>
        <dbReference type="ARBA" id="ARBA00004477"/>
    </source>
</evidence>
<evidence type="ECO:0000313" key="18">
    <source>
        <dbReference type="Proteomes" id="UP000000226"/>
    </source>
</evidence>
<dbReference type="GO" id="GO:0016126">
    <property type="term" value="P:sterol biosynthetic process"/>
    <property type="evidence" value="ECO:0007669"/>
    <property type="project" value="UniProtKB-KW"/>
</dbReference>
<evidence type="ECO:0000259" key="16">
    <source>
        <dbReference type="PROSITE" id="PS50845"/>
    </source>
</evidence>
<evidence type="ECO:0000256" key="3">
    <source>
        <dbReference type="ARBA" id="ARBA00022692"/>
    </source>
</evidence>
<evidence type="ECO:0000256" key="15">
    <source>
        <dbReference type="RuleBase" id="RU363132"/>
    </source>
</evidence>
<dbReference type="Pfam" id="PF02453">
    <property type="entry name" value="Reticulon"/>
    <property type="match status" value="1"/>
</dbReference>
<dbReference type="InterPro" id="IPR003388">
    <property type="entry name" value="Reticulon"/>
</dbReference>
<feature type="transmembrane region" description="Helical" evidence="15">
    <location>
        <begin position="512"/>
        <end position="528"/>
    </location>
</feature>
<dbReference type="Pfam" id="PF01073">
    <property type="entry name" value="3Beta_HSD"/>
    <property type="match status" value="1"/>
</dbReference>
<comment type="subcellular location">
    <subcellularLocation>
        <location evidence="1 15">Endoplasmic reticulum membrane</location>
        <topology evidence="1 15">Multi-pass membrane protein</topology>
    </subcellularLocation>
</comment>
<evidence type="ECO:0000256" key="11">
    <source>
        <dbReference type="ARBA" id="ARBA00023136"/>
    </source>
</evidence>
<dbReference type="PROSITE" id="PS50845">
    <property type="entry name" value="RETICULON"/>
    <property type="match status" value="1"/>
</dbReference>
<protein>
    <recommendedName>
        <fullName evidence="15">Reticulon-like protein</fullName>
    </recommendedName>
</protein>
<organism evidence="17 18">
    <name type="scientific">Phaseolus vulgaris</name>
    <name type="common">Kidney bean</name>
    <name type="synonym">French bean</name>
    <dbReference type="NCBI Taxonomy" id="3885"/>
    <lineage>
        <taxon>Eukaryota</taxon>
        <taxon>Viridiplantae</taxon>
        <taxon>Streptophyta</taxon>
        <taxon>Embryophyta</taxon>
        <taxon>Tracheophyta</taxon>
        <taxon>Spermatophyta</taxon>
        <taxon>Magnoliopsida</taxon>
        <taxon>eudicotyledons</taxon>
        <taxon>Gunneridae</taxon>
        <taxon>Pentapetalae</taxon>
        <taxon>rosids</taxon>
        <taxon>fabids</taxon>
        <taxon>Fabales</taxon>
        <taxon>Fabaceae</taxon>
        <taxon>Papilionoideae</taxon>
        <taxon>50 kb inversion clade</taxon>
        <taxon>NPAAA clade</taxon>
        <taxon>indigoferoid/millettioid clade</taxon>
        <taxon>Phaseoleae</taxon>
        <taxon>Phaseolus</taxon>
    </lineage>
</organism>
<evidence type="ECO:0000256" key="13">
    <source>
        <dbReference type="ARBA" id="ARBA00023221"/>
    </source>
</evidence>
<evidence type="ECO:0000256" key="6">
    <source>
        <dbReference type="ARBA" id="ARBA00022989"/>
    </source>
</evidence>
<reference evidence="18" key="1">
    <citation type="journal article" date="2014" name="Nat. Genet.">
        <title>A reference genome for common bean and genome-wide analysis of dual domestications.</title>
        <authorList>
            <person name="Schmutz J."/>
            <person name="McClean P.E."/>
            <person name="Mamidi S."/>
            <person name="Wu G.A."/>
            <person name="Cannon S.B."/>
            <person name="Grimwood J."/>
            <person name="Jenkins J."/>
            <person name="Shu S."/>
            <person name="Song Q."/>
            <person name="Chavarro C."/>
            <person name="Torres-Torres M."/>
            <person name="Geffroy V."/>
            <person name="Moghaddam S.M."/>
            <person name="Gao D."/>
            <person name="Abernathy B."/>
            <person name="Barry K."/>
            <person name="Blair M."/>
            <person name="Brick M.A."/>
            <person name="Chovatia M."/>
            <person name="Gepts P."/>
            <person name="Goodstein D.M."/>
            <person name="Gonzales M."/>
            <person name="Hellsten U."/>
            <person name="Hyten D.L."/>
            <person name="Jia G."/>
            <person name="Kelly J.D."/>
            <person name="Kudrna D."/>
            <person name="Lee R."/>
            <person name="Richard M.M."/>
            <person name="Miklas P.N."/>
            <person name="Osorno J.M."/>
            <person name="Rodrigues J."/>
            <person name="Thareau V."/>
            <person name="Urrea C.A."/>
            <person name="Wang M."/>
            <person name="Yu Y."/>
            <person name="Zhang M."/>
            <person name="Wing R.A."/>
            <person name="Cregan P.B."/>
            <person name="Rokhsar D.S."/>
            <person name="Jackson S.A."/>
        </authorList>
    </citation>
    <scope>NUCLEOTIDE SEQUENCE [LARGE SCALE GENOMIC DNA]</scope>
    <source>
        <strain evidence="18">cv. G19833</strain>
    </source>
</reference>
<evidence type="ECO:0000256" key="5">
    <source>
        <dbReference type="ARBA" id="ARBA00022955"/>
    </source>
</evidence>
<comment type="pathway">
    <text evidence="14">Steroid biosynthesis; zymosterol biosynthesis; zymosterol from lanosterol: step 4/6.</text>
</comment>
<feature type="domain" description="Reticulon" evidence="16">
    <location>
        <begin position="382"/>
        <end position="562"/>
    </location>
</feature>
<keyword evidence="4 15" id="KW-0256">Endoplasmic reticulum</keyword>
<name>V7AU98_PHAVU</name>
<evidence type="ECO:0000256" key="9">
    <source>
        <dbReference type="ARBA" id="ARBA00023027"/>
    </source>
</evidence>
<feature type="transmembrane region" description="Helical" evidence="15">
    <location>
        <begin position="422"/>
        <end position="443"/>
    </location>
</feature>
<feature type="transmembrane region" description="Helical" evidence="15">
    <location>
        <begin position="394"/>
        <end position="410"/>
    </location>
</feature>
<dbReference type="PANTHER" id="PTHR43000">
    <property type="entry name" value="DTDP-D-GLUCOSE 4,6-DEHYDRATASE-RELATED"/>
    <property type="match status" value="1"/>
</dbReference>
<keyword evidence="13" id="KW-0753">Steroid metabolism</keyword>
<evidence type="ECO:0000256" key="14">
    <source>
        <dbReference type="ARBA" id="ARBA00060653"/>
    </source>
</evidence>
<gene>
    <name evidence="17" type="ORF">PHAVU_009G084200g</name>
</gene>
<keyword evidence="7" id="KW-0560">Oxidoreductase</keyword>
<dbReference type="SMR" id="V7AU98"/>
<evidence type="ECO:0000256" key="2">
    <source>
        <dbReference type="ARBA" id="ARBA00009219"/>
    </source>
</evidence>
<keyword evidence="11 15" id="KW-0472">Membrane</keyword>
<evidence type="ECO:0000256" key="7">
    <source>
        <dbReference type="ARBA" id="ARBA00023002"/>
    </source>
</evidence>
<dbReference type="Proteomes" id="UP000000226">
    <property type="component" value="Chromosome 9"/>
</dbReference>
<keyword evidence="12" id="KW-1207">Sterol metabolism</keyword>
<keyword evidence="5" id="KW-0444">Lipid biosynthesis</keyword>
<comment type="similarity">
    <text evidence="2">Belongs to the 3-beta-HSD family.</text>
</comment>
<evidence type="ECO:0000256" key="10">
    <source>
        <dbReference type="ARBA" id="ARBA00023098"/>
    </source>
</evidence>
<dbReference type="OMA" id="LTYGECD"/>
<dbReference type="InterPro" id="IPR036291">
    <property type="entry name" value="NAD(P)-bd_dom_sf"/>
</dbReference>
<dbReference type="EMBL" id="CM002296">
    <property type="protein sequence ID" value="ESW08905.1"/>
    <property type="molecule type" value="Genomic_DNA"/>
</dbReference>
<dbReference type="GO" id="GO:0016616">
    <property type="term" value="F:oxidoreductase activity, acting on the CH-OH group of donors, NAD or NADP as acceptor"/>
    <property type="evidence" value="ECO:0007669"/>
    <property type="project" value="InterPro"/>
</dbReference>